<feature type="compositionally biased region" description="Basic and acidic residues" evidence="1">
    <location>
        <begin position="59"/>
        <end position="72"/>
    </location>
</feature>
<name>A0A8H3G727_9LECA</name>
<evidence type="ECO:0000256" key="1">
    <source>
        <dbReference type="SAM" id="MobiDB-lite"/>
    </source>
</evidence>
<organism evidence="2 3">
    <name type="scientific">Heterodermia speciosa</name>
    <dbReference type="NCBI Taxonomy" id="116794"/>
    <lineage>
        <taxon>Eukaryota</taxon>
        <taxon>Fungi</taxon>
        <taxon>Dikarya</taxon>
        <taxon>Ascomycota</taxon>
        <taxon>Pezizomycotina</taxon>
        <taxon>Lecanoromycetes</taxon>
        <taxon>OSLEUM clade</taxon>
        <taxon>Lecanoromycetidae</taxon>
        <taxon>Caliciales</taxon>
        <taxon>Physciaceae</taxon>
        <taxon>Heterodermia</taxon>
    </lineage>
</organism>
<proteinExistence type="predicted"/>
<evidence type="ECO:0000313" key="2">
    <source>
        <dbReference type="EMBL" id="CAF9937050.1"/>
    </source>
</evidence>
<comment type="caution">
    <text evidence="2">The sequence shown here is derived from an EMBL/GenBank/DDBJ whole genome shotgun (WGS) entry which is preliminary data.</text>
</comment>
<gene>
    <name evidence="2" type="ORF">HETSPECPRED_010544</name>
</gene>
<sequence>MDPGKNDAVPASNNSSVESSTPRSIISRLLPQLKSRSGQEASAFARSHAYSRDSDEEDSAARLKPDLVPQDDEHSLDKYYQPIDSYEGRHRYDPKATWSKAEEKALIRRLDLRVCAYCCFMFFAL</sequence>
<dbReference type="AlphaFoldDB" id="A0A8H3G727"/>
<accession>A0A8H3G727</accession>
<dbReference type="Proteomes" id="UP000664521">
    <property type="component" value="Unassembled WGS sequence"/>
</dbReference>
<feature type="compositionally biased region" description="Polar residues" evidence="1">
    <location>
        <begin position="11"/>
        <end position="24"/>
    </location>
</feature>
<dbReference type="OrthoDB" id="1935484at2759"/>
<feature type="region of interest" description="Disordered" evidence="1">
    <location>
        <begin position="1"/>
        <end position="72"/>
    </location>
</feature>
<dbReference type="EMBL" id="CAJPDS010000097">
    <property type="protein sequence ID" value="CAF9937050.1"/>
    <property type="molecule type" value="Genomic_DNA"/>
</dbReference>
<protein>
    <submittedName>
        <fullName evidence="2">Uncharacterized protein</fullName>
    </submittedName>
</protein>
<keyword evidence="3" id="KW-1185">Reference proteome</keyword>
<reference evidence="2" key="1">
    <citation type="submission" date="2021-03" db="EMBL/GenBank/DDBJ databases">
        <authorList>
            <person name="Tagirdzhanova G."/>
        </authorList>
    </citation>
    <scope>NUCLEOTIDE SEQUENCE</scope>
</reference>
<evidence type="ECO:0000313" key="3">
    <source>
        <dbReference type="Proteomes" id="UP000664521"/>
    </source>
</evidence>